<dbReference type="GO" id="GO:0000976">
    <property type="term" value="F:transcription cis-regulatory region binding"/>
    <property type="evidence" value="ECO:0007669"/>
    <property type="project" value="TreeGrafter"/>
</dbReference>
<dbReference type="PANTHER" id="PTHR30126:SF39">
    <property type="entry name" value="HTH-TYPE TRANSCRIPTIONAL REGULATOR CYSL"/>
    <property type="match status" value="1"/>
</dbReference>
<reference evidence="6 7" key="1">
    <citation type="submission" date="2019-12" db="EMBL/GenBank/DDBJ databases">
        <title>Nocardia macrotermitis sp. nov. and Nocardia aurantia sp. nov., isolated from the gut of the fungus growing-termite Macrotermes natalensis.</title>
        <authorList>
            <person name="Christine B."/>
            <person name="Rene B."/>
        </authorList>
    </citation>
    <scope>NUCLEOTIDE SEQUENCE [LARGE SCALE GENOMIC DNA]</scope>
    <source>
        <strain evidence="6 7">DSM 102126</strain>
    </source>
</reference>
<keyword evidence="3" id="KW-0238">DNA-binding</keyword>
<name>A0A6I4WKB5_9ACTN</name>
<keyword evidence="7" id="KW-1185">Reference proteome</keyword>
<dbReference type="PANTHER" id="PTHR30126">
    <property type="entry name" value="HTH-TYPE TRANSCRIPTIONAL REGULATOR"/>
    <property type="match status" value="1"/>
</dbReference>
<evidence type="ECO:0000259" key="5">
    <source>
        <dbReference type="PROSITE" id="PS50931"/>
    </source>
</evidence>
<dbReference type="SUPFAM" id="SSF53850">
    <property type="entry name" value="Periplasmic binding protein-like II"/>
    <property type="match status" value="1"/>
</dbReference>
<dbReference type="EMBL" id="WUTW01000010">
    <property type="protein sequence ID" value="MXQ68126.1"/>
    <property type="molecule type" value="Genomic_DNA"/>
</dbReference>
<comment type="caution">
    <text evidence="6">The sequence shown here is derived from an EMBL/GenBank/DDBJ whole genome shotgun (WGS) entry which is preliminary data.</text>
</comment>
<comment type="similarity">
    <text evidence="1">Belongs to the LysR transcriptional regulatory family.</text>
</comment>
<gene>
    <name evidence="6" type="ORF">GQ466_29330</name>
</gene>
<dbReference type="InterPro" id="IPR005119">
    <property type="entry name" value="LysR_subst-bd"/>
</dbReference>
<dbReference type="Proteomes" id="UP000431901">
    <property type="component" value="Unassembled WGS sequence"/>
</dbReference>
<dbReference type="InterPro" id="IPR036388">
    <property type="entry name" value="WH-like_DNA-bd_sf"/>
</dbReference>
<dbReference type="PROSITE" id="PS50931">
    <property type="entry name" value="HTH_LYSR"/>
    <property type="match status" value="1"/>
</dbReference>
<dbReference type="RefSeq" id="WP_161106309.1">
    <property type="nucleotide sequence ID" value="NZ_JBHLYI010000020.1"/>
</dbReference>
<evidence type="ECO:0000256" key="2">
    <source>
        <dbReference type="ARBA" id="ARBA00023015"/>
    </source>
</evidence>
<evidence type="ECO:0000256" key="3">
    <source>
        <dbReference type="ARBA" id="ARBA00023125"/>
    </source>
</evidence>
<evidence type="ECO:0000313" key="7">
    <source>
        <dbReference type="Proteomes" id="UP000431901"/>
    </source>
</evidence>
<dbReference type="Pfam" id="PF03466">
    <property type="entry name" value="LysR_substrate"/>
    <property type="match status" value="1"/>
</dbReference>
<evidence type="ECO:0000256" key="4">
    <source>
        <dbReference type="ARBA" id="ARBA00023163"/>
    </source>
</evidence>
<evidence type="ECO:0000256" key="1">
    <source>
        <dbReference type="ARBA" id="ARBA00009437"/>
    </source>
</evidence>
<sequence length="307" mass="32432">MTDRNANGPVDLGWLRSFLAVYRTGSVTTAARLVGLSQPTVTTQIKALEDRLGRALFQRLPRGMAPTPPAHDLAARLAGPMDELEAVAGNGPAERPAPEPPVHLGGPADAVAALVLPALAPLIERGVRLHVTTGLADELLTALRAGTCDLVVSAVRPRGRTLLARPLMDEEFVLVAAPGRAARLDLDRLTAHGPSALDGVPLVSYAEDLPILRRYWRHVFGVRLNAKPAVVVPDLRAVVAAVAAGAGVSVLPRYLCAAHLDAGTLVTLLDPDDPPINTAFLVERAGAPDRPHIALVRDVLVEAARSW</sequence>
<dbReference type="OrthoDB" id="8417889at2"/>
<organism evidence="6 7">
    <name type="scientific">Actinomadura rayongensis</name>
    <dbReference type="NCBI Taxonomy" id="1429076"/>
    <lineage>
        <taxon>Bacteria</taxon>
        <taxon>Bacillati</taxon>
        <taxon>Actinomycetota</taxon>
        <taxon>Actinomycetes</taxon>
        <taxon>Streptosporangiales</taxon>
        <taxon>Thermomonosporaceae</taxon>
        <taxon>Actinomadura</taxon>
    </lineage>
</organism>
<dbReference type="Gene3D" id="1.10.10.10">
    <property type="entry name" value="Winged helix-like DNA-binding domain superfamily/Winged helix DNA-binding domain"/>
    <property type="match status" value="1"/>
</dbReference>
<dbReference type="SUPFAM" id="SSF46785">
    <property type="entry name" value="Winged helix' DNA-binding domain"/>
    <property type="match status" value="1"/>
</dbReference>
<evidence type="ECO:0000313" key="6">
    <source>
        <dbReference type="EMBL" id="MXQ68126.1"/>
    </source>
</evidence>
<dbReference type="PRINTS" id="PR00039">
    <property type="entry name" value="HTHLYSR"/>
</dbReference>
<dbReference type="InterPro" id="IPR036390">
    <property type="entry name" value="WH_DNA-bd_sf"/>
</dbReference>
<feature type="domain" description="HTH lysR-type" evidence="5">
    <location>
        <begin position="10"/>
        <end position="67"/>
    </location>
</feature>
<keyword evidence="4" id="KW-0804">Transcription</keyword>
<dbReference type="CDD" id="cd05466">
    <property type="entry name" value="PBP2_LTTR_substrate"/>
    <property type="match status" value="1"/>
</dbReference>
<dbReference type="Pfam" id="PF00126">
    <property type="entry name" value="HTH_1"/>
    <property type="match status" value="1"/>
</dbReference>
<accession>A0A6I4WKB5</accession>
<dbReference type="Gene3D" id="3.40.190.10">
    <property type="entry name" value="Periplasmic binding protein-like II"/>
    <property type="match status" value="2"/>
</dbReference>
<dbReference type="InterPro" id="IPR000847">
    <property type="entry name" value="LysR_HTH_N"/>
</dbReference>
<dbReference type="AlphaFoldDB" id="A0A6I4WKB5"/>
<proteinExistence type="inferred from homology"/>
<dbReference type="GO" id="GO:0003700">
    <property type="term" value="F:DNA-binding transcription factor activity"/>
    <property type="evidence" value="ECO:0007669"/>
    <property type="project" value="InterPro"/>
</dbReference>
<keyword evidence="2" id="KW-0805">Transcription regulation</keyword>
<protein>
    <submittedName>
        <fullName evidence="6">LysR family transcriptional regulator</fullName>
    </submittedName>
</protein>